<dbReference type="InterPro" id="IPR014199">
    <property type="entry name" value="Spore_YtxC"/>
</dbReference>
<dbReference type="Pfam" id="PF08812">
    <property type="entry name" value="YtxC"/>
    <property type="match status" value="1"/>
</dbReference>
<evidence type="ECO:0000313" key="1">
    <source>
        <dbReference type="EMBL" id="KAF1085668.1"/>
    </source>
</evidence>
<sequence>MSHCLSIGAAHHQEFLKDSLGKELRALKNQGLDVRMEESPVGSLTFLACSVSGSEQLEPVFKRQIASVIADLITSKWKDKLLKDIIRNNYYYFDEEEKVTIYDYAQKKLNHNEKSREKNRLWILRRLTEYLNFNCNLVIDGFVRFRLKEYVNDLYDVADQAVDDFLSEREYQEFIQLLRYFVNIQDPRAELVNVVLRPSGVFQLYDEIGRVINSDYLKDFMVELAESEINYEDLLISALITIAPRKITVHMGDGNFPASTLDTICQVFAERVTKCQGCSLCRQQ</sequence>
<comment type="caution">
    <text evidence="1">The sequence shown here is derived from an EMBL/GenBank/DDBJ whole genome shotgun (WGS) entry which is preliminary data.</text>
</comment>
<dbReference type="OrthoDB" id="2986513at2"/>
<evidence type="ECO:0000313" key="2">
    <source>
        <dbReference type="Proteomes" id="UP000798488"/>
    </source>
</evidence>
<organism evidence="1 2">
    <name type="scientific">Sporotomaculum syntrophicum</name>
    <dbReference type="NCBI Taxonomy" id="182264"/>
    <lineage>
        <taxon>Bacteria</taxon>
        <taxon>Bacillati</taxon>
        <taxon>Bacillota</taxon>
        <taxon>Clostridia</taxon>
        <taxon>Eubacteriales</taxon>
        <taxon>Desulfallaceae</taxon>
        <taxon>Sporotomaculum</taxon>
    </lineage>
</organism>
<protein>
    <submittedName>
        <fullName evidence="1">YtxC-like family protein</fullName>
    </submittedName>
</protein>
<name>A0A9D2WRC2_9FIRM</name>
<gene>
    <name evidence="1" type="ORF">SPSYN_01811</name>
</gene>
<keyword evidence="2" id="KW-1185">Reference proteome</keyword>
<accession>A0A9D2WRC2</accession>
<dbReference type="NCBIfam" id="TIGR02834">
    <property type="entry name" value="spo_ytxC"/>
    <property type="match status" value="1"/>
</dbReference>
<dbReference type="Proteomes" id="UP000798488">
    <property type="component" value="Unassembled WGS sequence"/>
</dbReference>
<dbReference type="EMBL" id="LSRS01000003">
    <property type="protein sequence ID" value="KAF1085668.1"/>
    <property type="molecule type" value="Genomic_DNA"/>
</dbReference>
<proteinExistence type="predicted"/>
<dbReference type="AlphaFoldDB" id="A0A9D2WRC2"/>
<reference evidence="1" key="1">
    <citation type="submission" date="2016-02" db="EMBL/GenBank/DDBJ databases">
        <title>Draft Genome Sequence of Sporotomaculum syntrophicum Strain FB, a Syntrophic Benzoate Degrader.</title>
        <authorList>
            <person name="Nobu M.K."/>
            <person name="Narihiro T."/>
            <person name="Qiu Y.-L."/>
            <person name="Ohashi A."/>
            <person name="Liu W.-T."/>
            <person name="Yuji S."/>
        </authorList>
    </citation>
    <scope>NUCLEOTIDE SEQUENCE</scope>
    <source>
        <strain evidence="1">FB</strain>
    </source>
</reference>
<dbReference type="RefSeq" id="WP_161822106.1">
    <property type="nucleotide sequence ID" value="NZ_LSRS01000003.1"/>
</dbReference>